<dbReference type="InterPro" id="IPR019931">
    <property type="entry name" value="LPXTG_anchor"/>
</dbReference>
<feature type="chain" id="PRO_5037047118" evidence="7">
    <location>
        <begin position="31"/>
        <end position="583"/>
    </location>
</feature>
<evidence type="ECO:0000256" key="5">
    <source>
        <dbReference type="SAM" id="MobiDB-lite"/>
    </source>
</evidence>
<keyword evidence="6" id="KW-1133">Transmembrane helix</keyword>
<keyword evidence="4" id="KW-0572">Peptidoglycan-anchor</keyword>
<keyword evidence="6" id="KW-0472">Membrane</keyword>
<dbReference type="InterPro" id="IPR041033">
    <property type="entry name" value="SpaA_PFL_dom_1"/>
</dbReference>
<sequence>MRKASKIAAAVFTAVATLAAGFGMSATANAETPTGTATIELNTNSNVDLQKTKFVAYPLMYLTGQPQADSEDTLASVASSPVSAELTADLKTALDAEGVTISKGSTPEATFLALKSADQAKIARIASRLAKSEHLGSPISSTKATADKVTFSNLANGYYLIKTDPSDKTSDVTIAPTLVPSTIVSGEKTYTKLGTMTLGQADLKAESGERSDNNMKKTVKSDSGYTQNRTLKIGDTAEFQLTFTVPNPKSQATFKVVDTYKLLGAPTDMAITVDGADVLNELNVTQGTGTFTVQPKDTTFSGDPEKPTITGHMSADGTKIDSASDFVTKYAGKVVTITYNQTVLKATETDKVADNSFTKTVYDYDGNGTPTKDDGGETSKVYNYTIALKKVDLNNNALQGAKFVVKEGDNYLKQDPDTYAWSKASSKEDATQFTTAANGVLSISGLDYGKYSLEEVAAPEGYMLSPLGVPVVANVTLSAPDAEGGTVDMTKAKTVVEAGTSSNGLVVAVPDPDKPGSEPGVSYVDLQAGTTLVTVKNIKSLTELPATGGTGAIALLLLVAVLLGAGSAVALGARKARKNAELR</sequence>
<dbReference type="GO" id="GO:0005975">
    <property type="term" value="P:carbohydrate metabolic process"/>
    <property type="evidence" value="ECO:0007669"/>
    <property type="project" value="UniProtKB-ARBA"/>
</dbReference>
<evidence type="ECO:0000313" key="9">
    <source>
        <dbReference type="EMBL" id="HJF17821.1"/>
    </source>
</evidence>
<dbReference type="EMBL" id="DYWK01000003">
    <property type="protein sequence ID" value="HJF17821.1"/>
    <property type="molecule type" value="Genomic_DNA"/>
</dbReference>
<protein>
    <submittedName>
        <fullName evidence="9">LPXTG cell wall anchor domain-containing protein</fullName>
    </submittedName>
</protein>
<evidence type="ECO:0000259" key="8">
    <source>
        <dbReference type="PROSITE" id="PS50847"/>
    </source>
</evidence>
<dbReference type="Gene3D" id="2.60.40.10">
    <property type="entry name" value="Immunoglobulins"/>
    <property type="match status" value="1"/>
</dbReference>
<feature type="transmembrane region" description="Helical" evidence="6">
    <location>
        <begin position="552"/>
        <end position="573"/>
    </location>
</feature>
<keyword evidence="2" id="KW-0964">Secreted</keyword>
<accession>A0A921FU60</accession>
<keyword evidence="3 7" id="KW-0732">Signal</keyword>
<evidence type="ECO:0000256" key="6">
    <source>
        <dbReference type="SAM" id="Phobius"/>
    </source>
</evidence>
<name>A0A921FU60_9BIFI</name>
<dbReference type="PROSITE" id="PS50847">
    <property type="entry name" value="GRAM_POS_ANCHORING"/>
    <property type="match status" value="1"/>
</dbReference>
<keyword evidence="6" id="KW-0812">Transmembrane</keyword>
<evidence type="ECO:0000256" key="2">
    <source>
        <dbReference type="ARBA" id="ARBA00022525"/>
    </source>
</evidence>
<keyword evidence="1" id="KW-0134">Cell wall</keyword>
<feature type="region of interest" description="Disordered" evidence="5">
    <location>
        <begin position="295"/>
        <end position="315"/>
    </location>
</feature>
<comment type="caution">
    <text evidence="9">The sequence shown here is derived from an EMBL/GenBank/DDBJ whole genome shotgun (WGS) entry which is preliminary data.</text>
</comment>
<dbReference type="InterPro" id="IPR013783">
    <property type="entry name" value="Ig-like_fold"/>
</dbReference>
<evidence type="ECO:0000256" key="3">
    <source>
        <dbReference type="ARBA" id="ARBA00022729"/>
    </source>
</evidence>
<evidence type="ECO:0000256" key="1">
    <source>
        <dbReference type="ARBA" id="ARBA00022512"/>
    </source>
</evidence>
<proteinExistence type="predicted"/>
<evidence type="ECO:0000313" key="10">
    <source>
        <dbReference type="Proteomes" id="UP000715651"/>
    </source>
</evidence>
<evidence type="ECO:0000256" key="7">
    <source>
        <dbReference type="SAM" id="SignalP"/>
    </source>
</evidence>
<dbReference type="NCBIfam" id="TIGR01167">
    <property type="entry name" value="LPXTG_anchor"/>
    <property type="match status" value="1"/>
</dbReference>
<evidence type="ECO:0000256" key="4">
    <source>
        <dbReference type="ARBA" id="ARBA00023088"/>
    </source>
</evidence>
<dbReference type="AlphaFoldDB" id="A0A921FU60"/>
<dbReference type="SUPFAM" id="SSF49478">
    <property type="entry name" value="Cna protein B-type domain"/>
    <property type="match status" value="1"/>
</dbReference>
<gene>
    <name evidence="9" type="ORF">K8U78_01420</name>
</gene>
<organism evidence="9 10">
    <name type="scientific">Aeriscardovia aeriphila</name>
    <dbReference type="NCBI Taxonomy" id="218139"/>
    <lineage>
        <taxon>Bacteria</taxon>
        <taxon>Bacillati</taxon>
        <taxon>Actinomycetota</taxon>
        <taxon>Actinomycetes</taxon>
        <taxon>Bifidobacteriales</taxon>
        <taxon>Bifidobacteriaceae</taxon>
        <taxon>Aeriscardovia</taxon>
    </lineage>
</organism>
<reference evidence="9" key="1">
    <citation type="journal article" date="2021" name="PeerJ">
        <title>Extensive microbial diversity within the chicken gut microbiome revealed by metagenomics and culture.</title>
        <authorList>
            <person name="Gilroy R."/>
            <person name="Ravi A."/>
            <person name="Getino M."/>
            <person name="Pursley I."/>
            <person name="Horton D.L."/>
            <person name="Alikhan N.F."/>
            <person name="Baker D."/>
            <person name="Gharbi K."/>
            <person name="Hall N."/>
            <person name="Watson M."/>
            <person name="Adriaenssens E.M."/>
            <person name="Foster-Nyarko E."/>
            <person name="Jarju S."/>
            <person name="Secka A."/>
            <person name="Antonio M."/>
            <person name="Oren A."/>
            <person name="Chaudhuri R.R."/>
            <person name="La Ragione R."/>
            <person name="Hildebrand F."/>
            <person name="Pallen M.J."/>
        </authorList>
    </citation>
    <scope>NUCLEOTIDE SEQUENCE</scope>
    <source>
        <strain evidence="9">578</strain>
    </source>
</reference>
<dbReference type="Pfam" id="PF17802">
    <property type="entry name" value="SpaA"/>
    <property type="match status" value="1"/>
</dbReference>
<feature type="domain" description="Gram-positive cocci surface proteins LPxTG" evidence="8">
    <location>
        <begin position="544"/>
        <end position="582"/>
    </location>
</feature>
<dbReference type="Gene3D" id="2.60.40.740">
    <property type="match status" value="1"/>
</dbReference>
<feature type="signal peptide" evidence="7">
    <location>
        <begin position="1"/>
        <end position="30"/>
    </location>
</feature>
<reference evidence="9" key="2">
    <citation type="submission" date="2021-09" db="EMBL/GenBank/DDBJ databases">
        <authorList>
            <person name="Gilroy R."/>
        </authorList>
    </citation>
    <scope>NUCLEOTIDE SEQUENCE</scope>
    <source>
        <strain evidence="9">578</strain>
    </source>
</reference>
<dbReference type="Proteomes" id="UP000715651">
    <property type="component" value="Unassembled WGS sequence"/>
</dbReference>